<comment type="cofactor">
    <cofactor evidence="1">
        <name>heme b</name>
        <dbReference type="ChEBI" id="CHEBI:60344"/>
    </cofactor>
</comment>
<evidence type="ECO:0000256" key="9">
    <source>
        <dbReference type="SAM" id="SignalP"/>
    </source>
</evidence>
<organism evidence="11 12">
    <name type="scientific">Aspergillus leporis</name>
    <dbReference type="NCBI Taxonomy" id="41062"/>
    <lineage>
        <taxon>Eukaryota</taxon>
        <taxon>Fungi</taxon>
        <taxon>Dikarya</taxon>
        <taxon>Ascomycota</taxon>
        <taxon>Pezizomycotina</taxon>
        <taxon>Eurotiomycetes</taxon>
        <taxon>Eurotiomycetidae</taxon>
        <taxon>Eurotiales</taxon>
        <taxon>Aspergillaceae</taxon>
        <taxon>Aspergillus</taxon>
        <taxon>Aspergillus subgen. Circumdati</taxon>
    </lineage>
</organism>
<name>A0A5N5WJF1_9EURO</name>
<dbReference type="InterPro" id="IPR000028">
    <property type="entry name" value="Chloroperoxidase"/>
</dbReference>
<dbReference type="InterPro" id="IPR036851">
    <property type="entry name" value="Chloroperoxidase-like_sf"/>
</dbReference>
<accession>A0A5N5WJF1</accession>
<keyword evidence="9" id="KW-0732">Signal</keyword>
<evidence type="ECO:0000256" key="5">
    <source>
        <dbReference type="ARBA" id="ARBA00023002"/>
    </source>
</evidence>
<dbReference type="PANTHER" id="PTHR33577">
    <property type="entry name" value="STERIGMATOCYSTIN BIOSYNTHESIS PEROXIDASE STCC-RELATED"/>
    <property type="match status" value="1"/>
</dbReference>
<evidence type="ECO:0000256" key="8">
    <source>
        <dbReference type="SAM" id="MobiDB-lite"/>
    </source>
</evidence>
<feature type="signal peptide" evidence="9">
    <location>
        <begin position="1"/>
        <end position="16"/>
    </location>
</feature>
<evidence type="ECO:0000256" key="6">
    <source>
        <dbReference type="ARBA" id="ARBA00023004"/>
    </source>
</evidence>
<evidence type="ECO:0000256" key="2">
    <source>
        <dbReference type="ARBA" id="ARBA00022559"/>
    </source>
</evidence>
<dbReference type="EMBL" id="ML732524">
    <property type="protein sequence ID" value="KAB8067242.1"/>
    <property type="molecule type" value="Genomic_DNA"/>
</dbReference>
<keyword evidence="6" id="KW-0408">Iron</keyword>
<feature type="domain" description="Heme haloperoxidase family profile" evidence="10">
    <location>
        <begin position="71"/>
        <end position="271"/>
    </location>
</feature>
<evidence type="ECO:0000256" key="7">
    <source>
        <dbReference type="ARBA" id="ARBA00025795"/>
    </source>
</evidence>
<dbReference type="PROSITE" id="PS51405">
    <property type="entry name" value="HEME_HALOPEROXIDASE"/>
    <property type="match status" value="1"/>
</dbReference>
<evidence type="ECO:0000259" key="10">
    <source>
        <dbReference type="PROSITE" id="PS51405"/>
    </source>
</evidence>
<dbReference type="Gene3D" id="1.10.489.10">
    <property type="entry name" value="Chloroperoxidase-like"/>
    <property type="match status" value="1"/>
</dbReference>
<dbReference type="OrthoDB" id="407298at2759"/>
<evidence type="ECO:0000256" key="1">
    <source>
        <dbReference type="ARBA" id="ARBA00001970"/>
    </source>
</evidence>
<evidence type="ECO:0000313" key="11">
    <source>
        <dbReference type="EMBL" id="KAB8067242.1"/>
    </source>
</evidence>
<feature type="compositionally biased region" description="Polar residues" evidence="8">
    <location>
        <begin position="264"/>
        <end position="279"/>
    </location>
</feature>
<sequence length="279" mass="31860">MRTIALVCLWLTAVSSYPRGIDWGYAIKYHQQVLQEDDDRGFGLNEPFIPTSSHILPEKKPFYIDESVNYYERHFNGLGKDREYRRSSCPAVNALANRGYINRSGRNITYAELAHAVRKVWNFGDDNVILPPEESLVFDDLVQYVINCPAAPTRNDRAVGDNINLNMTLFESLLSFSKDGETLSLKDMAEHHHLRHNQSKAENPGFVFGNQGAICSLAQYTNMVSVLGKFGKHGRTTLFIDDLKTFYLDEDIPRNYERREAPVSATTDKFSTTRRNPTR</sequence>
<dbReference type="GO" id="GO:0004601">
    <property type="term" value="F:peroxidase activity"/>
    <property type="evidence" value="ECO:0007669"/>
    <property type="project" value="UniProtKB-KW"/>
</dbReference>
<keyword evidence="3" id="KW-0349">Heme</keyword>
<keyword evidence="4" id="KW-0479">Metal-binding</keyword>
<dbReference type="GO" id="GO:0046872">
    <property type="term" value="F:metal ion binding"/>
    <property type="evidence" value="ECO:0007669"/>
    <property type="project" value="UniProtKB-KW"/>
</dbReference>
<proteinExistence type="inferred from homology"/>
<protein>
    <submittedName>
        <fullName evidence="11">Chloroperoxidase</fullName>
    </submittedName>
</protein>
<evidence type="ECO:0000256" key="4">
    <source>
        <dbReference type="ARBA" id="ARBA00022723"/>
    </source>
</evidence>
<gene>
    <name evidence="11" type="ORF">BDV29DRAFT_196593</name>
</gene>
<evidence type="ECO:0000256" key="3">
    <source>
        <dbReference type="ARBA" id="ARBA00022617"/>
    </source>
</evidence>
<dbReference type="Pfam" id="PF01328">
    <property type="entry name" value="Peroxidase_2"/>
    <property type="match status" value="1"/>
</dbReference>
<reference evidence="11 12" key="1">
    <citation type="submission" date="2019-04" db="EMBL/GenBank/DDBJ databases">
        <title>Friends and foes A comparative genomics study of 23 Aspergillus species from section Flavi.</title>
        <authorList>
            <consortium name="DOE Joint Genome Institute"/>
            <person name="Kjaerbolling I."/>
            <person name="Vesth T."/>
            <person name="Frisvad J.C."/>
            <person name="Nybo J.L."/>
            <person name="Theobald S."/>
            <person name="Kildgaard S."/>
            <person name="Isbrandt T."/>
            <person name="Kuo A."/>
            <person name="Sato A."/>
            <person name="Lyhne E.K."/>
            <person name="Kogle M.E."/>
            <person name="Wiebenga A."/>
            <person name="Kun R.S."/>
            <person name="Lubbers R.J."/>
            <person name="Makela M.R."/>
            <person name="Barry K."/>
            <person name="Chovatia M."/>
            <person name="Clum A."/>
            <person name="Daum C."/>
            <person name="Haridas S."/>
            <person name="He G."/>
            <person name="LaButti K."/>
            <person name="Lipzen A."/>
            <person name="Mondo S."/>
            <person name="Riley R."/>
            <person name="Salamov A."/>
            <person name="Simmons B.A."/>
            <person name="Magnuson J.K."/>
            <person name="Henrissat B."/>
            <person name="Mortensen U.H."/>
            <person name="Larsen T.O."/>
            <person name="Devries R.P."/>
            <person name="Grigoriev I.V."/>
            <person name="Machida M."/>
            <person name="Baker S.E."/>
            <person name="Andersen M.R."/>
        </authorList>
    </citation>
    <scope>NUCLEOTIDE SEQUENCE [LARGE SCALE GENOMIC DNA]</scope>
    <source>
        <strain evidence="11 12">CBS 151.66</strain>
    </source>
</reference>
<feature type="chain" id="PRO_5024811705" evidence="9">
    <location>
        <begin position="17"/>
        <end position="279"/>
    </location>
</feature>
<dbReference type="AlphaFoldDB" id="A0A5N5WJF1"/>
<comment type="similarity">
    <text evidence="7">Belongs to the chloroperoxidase family.</text>
</comment>
<dbReference type="SUPFAM" id="SSF47571">
    <property type="entry name" value="Cloroperoxidase"/>
    <property type="match status" value="1"/>
</dbReference>
<feature type="region of interest" description="Disordered" evidence="8">
    <location>
        <begin position="258"/>
        <end position="279"/>
    </location>
</feature>
<keyword evidence="5" id="KW-0560">Oxidoreductase</keyword>
<dbReference type="PANTHER" id="PTHR33577:SF16">
    <property type="entry name" value="HEME HALOPEROXIDASE FAMILY PROFILE DOMAIN-CONTAINING PROTEIN"/>
    <property type="match status" value="1"/>
</dbReference>
<evidence type="ECO:0000313" key="12">
    <source>
        <dbReference type="Proteomes" id="UP000326565"/>
    </source>
</evidence>
<dbReference type="Proteomes" id="UP000326565">
    <property type="component" value="Unassembled WGS sequence"/>
</dbReference>
<keyword evidence="2 11" id="KW-0575">Peroxidase</keyword>
<keyword evidence="12" id="KW-1185">Reference proteome</keyword>